<proteinExistence type="inferred from homology"/>
<evidence type="ECO:0000256" key="1">
    <source>
        <dbReference type="ARBA" id="ARBA00004429"/>
    </source>
</evidence>
<keyword evidence="6 8" id="KW-1133">Transmembrane helix</keyword>
<feature type="transmembrane region" description="Helical" evidence="8">
    <location>
        <begin position="312"/>
        <end position="333"/>
    </location>
</feature>
<evidence type="ECO:0000256" key="6">
    <source>
        <dbReference type="ARBA" id="ARBA00022989"/>
    </source>
</evidence>
<keyword evidence="11" id="KW-1185">Reference proteome</keyword>
<keyword evidence="3 8" id="KW-0813">Transport</keyword>
<feature type="transmembrane region" description="Helical" evidence="8">
    <location>
        <begin position="563"/>
        <end position="582"/>
    </location>
</feature>
<reference evidence="10 11" key="1">
    <citation type="submission" date="2023-08" db="EMBL/GenBank/DDBJ databases">
        <title>Characterization of two Paracoccaceae strains isolated from Phycosphere and proposal of Xinfangfangia lacusdiani sp. nov.</title>
        <authorList>
            <person name="Deng Y."/>
            <person name="Zhang Y.Q."/>
        </authorList>
    </citation>
    <scope>NUCLEOTIDE SEQUENCE [LARGE SCALE GENOMIC DNA]</scope>
    <source>
        <strain evidence="10 11">CPCC 101601</strain>
    </source>
</reference>
<accession>A0ABU0W0D5</accession>
<feature type="transmembrane region" description="Helical" evidence="8">
    <location>
        <begin position="106"/>
        <end position="126"/>
    </location>
</feature>
<dbReference type="Proteomes" id="UP001239680">
    <property type="component" value="Unassembled WGS sequence"/>
</dbReference>
<evidence type="ECO:0000259" key="9">
    <source>
        <dbReference type="PROSITE" id="PS50928"/>
    </source>
</evidence>
<evidence type="ECO:0000313" key="11">
    <source>
        <dbReference type="Proteomes" id="UP001239680"/>
    </source>
</evidence>
<evidence type="ECO:0000256" key="2">
    <source>
        <dbReference type="ARBA" id="ARBA00010072"/>
    </source>
</evidence>
<evidence type="ECO:0000313" key="10">
    <source>
        <dbReference type="EMBL" id="MDQ2067481.1"/>
    </source>
</evidence>
<dbReference type="EMBL" id="JAVDBT010000013">
    <property type="protein sequence ID" value="MDQ2067481.1"/>
    <property type="molecule type" value="Genomic_DNA"/>
</dbReference>
<feature type="transmembrane region" description="Helical" evidence="8">
    <location>
        <begin position="426"/>
        <end position="450"/>
    </location>
</feature>
<keyword evidence="7 8" id="KW-0472">Membrane</keyword>
<dbReference type="Gene3D" id="1.10.3720.10">
    <property type="entry name" value="MetI-like"/>
    <property type="match status" value="1"/>
</dbReference>
<name>A0ABU0W0D5_9RHOB</name>
<feature type="transmembrane region" description="Helical" evidence="8">
    <location>
        <begin position="31"/>
        <end position="53"/>
    </location>
</feature>
<feature type="transmembrane region" description="Helical" evidence="8">
    <location>
        <begin position="462"/>
        <end position="482"/>
    </location>
</feature>
<feature type="transmembrane region" description="Helical" evidence="8">
    <location>
        <begin position="280"/>
        <end position="306"/>
    </location>
</feature>
<dbReference type="InterPro" id="IPR000515">
    <property type="entry name" value="MetI-like"/>
</dbReference>
<dbReference type="SUPFAM" id="SSF161098">
    <property type="entry name" value="MetI-like"/>
    <property type="match status" value="1"/>
</dbReference>
<feature type="transmembrane region" description="Helical" evidence="8">
    <location>
        <begin position="199"/>
        <end position="218"/>
    </location>
</feature>
<keyword evidence="5 8" id="KW-0812">Transmembrane</keyword>
<comment type="subcellular location">
    <subcellularLocation>
        <location evidence="1">Cell inner membrane</location>
        <topology evidence="1">Multi-pass membrane protein</topology>
    </subcellularLocation>
    <subcellularLocation>
        <location evidence="8">Cell membrane</location>
        <topology evidence="8">Multi-pass membrane protein</topology>
    </subcellularLocation>
</comment>
<evidence type="ECO:0000256" key="8">
    <source>
        <dbReference type="RuleBase" id="RU363032"/>
    </source>
</evidence>
<feature type="transmembrane region" description="Helical" evidence="8">
    <location>
        <begin position="230"/>
        <end position="249"/>
    </location>
</feature>
<dbReference type="Pfam" id="PF00528">
    <property type="entry name" value="BPD_transp_1"/>
    <property type="match status" value="1"/>
</dbReference>
<dbReference type="PANTHER" id="PTHR30614">
    <property type="entry name" value="MEMBRANE COMPONENT OF AMINO ACID ABC TRANSPORTER"/>
    <property type="match status" value="1"/>
</dbReference>
<protein>
    <submittedName>
        <fullName evidence="10">Amino acid ABC transporter permease</fullName>
    </submittedName>
</protein>
<feature type="transmembrane region" description="Helical" evidence="8">
    <location>
        <begin position="138"/>
        <end position="171"/>
    </location>
</feature>
<evidence type="ECO:0000256" key="5">
    <source>
        <dbReference type="ARBA" id="ARBA00022692"/>
    </source>
</evidence>
<dbReference type="NCBIfam" id="TIGR01726">
    <property type="entry name" value="HEQRo_perm_3TM"/>
    <property type="match status" value="1"/>
</dbReference>
<feature type="domain" description="ABC transmembrane type-1" evidence="9">
    <location>
        <begin position="391"/>
        <end position="586"/>
    </location>
</feature>
<dbReference type="InterPro" id="IPR043429">
    <property type="entry name" value="ArtM/GltK/GlnP/TcyL/YhdX-like"/>
</dbReference>
<feature type="transmembrane region" description="Helical" evidence="8">
    <location>
        <begin position="177"/>
        <end position="194"/>
    </location>
</feature>
<keyword evidence="4" id="KW-1003">Cell membrane</keyword>
<sequence>MSNSFVRTEMLAAQEPPLGQKGAVKWLRENLFSGPVNTILTLLGLFVIFWLVARAAPWWWNGVWDATSLGECRQIVAANGAESGACWAVIRARWHQYIFGFYPSELYWRPVLAAGLLMVALAPVLFWNDRKAAIMAGISGALTLIAMLFLGTATAPLLVSAVLLVGLFALAWSRPKLLIWVTLSYPFASLFLLWGGSVWLYLSAMLAAAVGVGFGLLYSRLKDSTGNLVYALLTALGAAVVAAALLHYLNAVSADFLTKISAANSFYPGWGAESGILVKLLGAIVSAVVWVISMLVWAMVAVMRAISATLDLNLGMIFGGTLASFLGLGAILAGLGTFRAARSRAAGLGILGGLLALGAYFVILHPLVTAQLDQSLPLGLTKVSSDQFGGFLLAIVIGVSAIAASLPLGIILALGRRSDMFLVKTLSVGFIEFIRGVPLITLLFTASLLLAYFLPPGTNFDLILRVIILASLFASAYIAEVVRGGLAALPRGQYEAADALGLDYWQAQRLIIMPQALKISIPGIVSTFIGLFKDTTLVSFVGLLDPLRGVTQIVRADINWKGIYWEPYIFVGAIFFIICFGMSRYSMYLERKLKTDHR</sequence>
<dbReference type="CDD" id="cd06261">
    <property type="entry name" value="TM_PBP2"/>
    <property type="match status" value="1"/>
</dbReference>
<gene>
    <name evidence="10" type="ORF">Q9295_13970</name>
</gene>
<feature type="transmembrane region" description="Helical" evidence="8">
    <location>
        <begin position="388"/>
        <end position="414"/>
    </location>
</feature>
<evidence type="ECO:0000256" key="7">
    <source>
        <dbReference type="ARBA" id="ARBA00023136"/>
    </source>
</evidence>
<comment type="caution">
    <text evidence="10">The sequence shown here is derived from an EMBL/GenBank/DDBJ whole genome shotgun (WGS) entry which is preliminary data.</text>
</comment>
<feature type="transmembrane region" description="Helical" evidence="8">
    <location>
        <begin position="345"/>
        <end position="368"/>
    </location>
</feature>
<organism evidence="10 11">
    <name type="scientific">Pseudogemmobacter lacusdianii</name>
    <dbReference type="NCBI Taxonomy" id="3069608"/>
    <lineage>
        <taxon>Bacteria</taxon>
        <taxon>Pseudomonadati</taxon>
        <taxon>Pseudomonadota</taxon>
        <taxon>Alphaproteobacteria</taxon>
        <taxon>Rhodobacterales</taxon>
        <taxon>Paracoccaceae</taxon>
        <taxon>Pseudogemmobacter</taxon>
    </lineage>
</organism>
<dbReference type="PROSITE" id="PS50928">
    <property type="entry name" value="ABC_TM1"/>
    <property type="match status" value="1"/>
</dbReference>
<comment type="similarity">
    <text evidence="2">Belongs to the binding-protein-dependent transport system permease family. HisMQ subfamily.</text>
</comment>
<evidence type="ECO:0000256" key="3">
    <source>
        <dbReference type="ARBA" id="ARBA00022448"/>
    </source>
</evidence>
<dbReference type="PANTHER" id="PTHR30614:SF41">
    <property type="entry name" value="INNER MEMBRANE AMINO-ACID ABC TRANSPORTER PERMEASE PROTEIN YHDY"/>
    <property type="match status" value="1"/>
</dbReference>
<evidence type="ECO:0000256" key="4">
    <source>
        <dbReference type="ARBA" id="ARBA00022475"/>
    </source>
</evidence>
<dbReference type="InterPro" id="IPR035906">
    <property type="entry name" value="MetI-like_sf"/>
</dbReference>
<feature type="transmembrane region" description="Helical" evidence="8">
    <location>
        <begin position="519"/>
        <end position="543"/>
    </location>
</feature>
<dbReference type="RefSeq" id="WP_306681184.1">
    <property type="nucleotide sequence ID" value="NZ_JAVDBT010000013.1"/>
</dbReference>
<dbReference type="InterPro" id="IPR010065">
    <property type="entry name" value="AA_ABC_transptr_permease_3TM"/>
</dbReference>